<sequence length="292" mass="33031">MTEQPLAKTTMNVLGRMMAFHERGEGAPIVLLHGNPTSSYLWRNVVPELEGCGRIIVPDLIGMGSSEKLPQPGPGTYTFETHRTYLWALLDALIGPAEKVTFVIHDWGSALGFDWSFAHPDRVRGIAYMEGIVRPFANWGEWSAAATSVFQGFRSDKGEEMILDKNVFVERVLFGSILRKLSDSEKAEYRKPFLNRDDRWPTLSWPRQIPIDGQPPHMVDLVNRYSKWMSENDIPKLFINAEPGAILTGAVRDFCRTWKNQTEATVKGSHFIQEDSSPEIGRIVADWIKALK</sequence>
<gene>
    <name evidence="3" type="primary">dbhA</name>
</gene>
<dbReference type="EC" id="3.8.1.5" evidence="3"/>
<accession>E2RV66</accession>
<evidence type="ECO:0000313" key="3">
    <source>
        <dbReference type="EMBL" id="BAJ23990.1"/>
    </source>
</evidence>
<dbReference type="Pfam" id="PF00561">
    <property type="entry name" value="Abhydrolase_1"/>
    <property type="match status" value="1"/>
</dbReference>
<evidence type="ECO:0000259" key="2">
    <source>
        <dbReference type="Pfam" id="PF00561"/>
    </source>
</evidence>
<evidence type="ECO:0000256" key="1">
    <source>
        <dbReference type="ARBA" id="ARBA00022801"/>
    </source>
</evidence>
<dbReference type="NCBIfam" id="NF002938">
    <property type="entry name" value="PRK03592.1"/>
    <property type="match status" value="1"/>
</dbReference>
<keyword evidence="1 3" id="KW-0378">Hydrolase</keyword>
<feature type="domain" description="AB hydrolase-1" evidence="2">
    <location>
        <begin position="28"/>
        <end position="275"/>
    </location>
</feature>
<dbReference type="InterPro" id="IPR000639">
    <property type="entry name" value="Epox_hydrolase-like"/>
</dbReference>
<dbReference type="Gene3D" id="3.40.50.1820">
    <property type="entry name" value="alpha/beta hydrolase"/>
    <property type="match status" value="1"/>
</dbReference>
<dbReference type="GO" id="GO:0018786">
    <property type="term" value="F:haloalkane dehalogenase activity"/>
    <property type="evidence" value="ECO:0007669"/>
    <property type="project" value="UniProtKB-EC"/>
</dbReference>
<organism evidence="3">
    <name type="scientific">Bradyrhizobium sp. HWK12</name>
    <dbReference type="NCBI Taxonomy" id="244563"/>
    <lineage>
        <taxon>Bacteria</taxon>
        <taxon>Pseudomonadati</taxon>
        <taxon>Pseudomonadota</taxon>
        <taxon>Alphaproteobacteria</taxon>
        <taxon>Hyphomicrobiales</taxon>
        <taxon>Nitrobacteraceae</taxon>
        <taxon>Bradyrhizobium</taxon>
    </lineage>
</organism>
<dbReference type="SUPFAM" id="SSF53474">
    <property type="entry name" value="alpha/beta-Hydrolases"/>
    <property type="match status" value="1"/>
</dbReference>
<dbReference type="InterPro" id="IPR029058">
    <property type="entry name" value="AB_hydrolase_fold"/>
</dbReference>
<dbReference type="InterPro" id="IPR000073">
    <property type="entry name" value="AB_hydrolase_1"/>
</dbReference>
<protein>
    <submittedName>
        <fullName evidence="3">Haloalkane dehalogenase DbhA</fullName>
        <ecNumber evidence="3">3.8.1.5</ecNumber>
    </submittedName>
</protein>
<proteinExistence type="predicted"/>
<name>E2RV66_9BRAD</name>
<dbReference type="PRINTS" id="PR00412">
    <property type="entry name" value="EPOXHYDRLASE"/>
</dbReference>
<reference evidence="3" key="1">
    <citation type="submission" date="2009-01" db="EMBL/GenBank/DDBJ databases">
        <title>Ubiquity and diversity of haloalkane dehalogenases in the bacterial family Rhizobiaceae.</title>
        <authorList>
            <person name="Ikeda-Ohtsubo W."/>
            <person name="Goto Y."/>
            <person name="Sato Y."/>
            <person name="Ohtsubo Y."/>
            <person name="Minamisawa K."/>
            <person name="Tsuda M."/>
            <person name="Damborsky J."/>
            <person name="Nagata Y."/>
        </authorList>
    </citation>
    <scope>NUCLEOTIDE SEQUENCE</scope>
    <source>
        <strain evidence="3">HWK12</strain>
    </source>
</reference>
<dbReference type="AlphaFoldDB" id="E2RV66"/>
<dbReference type="EMBL" id="AB478943">
    <property type="protein sequence ID" value="BAJ23990.1"/>
    <property type="molecule type" value="Genomic_DNA"/>
</dbReference>
<dbReference type="PANTHER" id="PTHR43329">
    <property type="entry name" value="EPOXIDE HYDROLASE"/>
    <property type="match status" value="1"/>
</dbReference>